<gene>
    <name evidence="1" type="ORF">Q8A67_011883</name>
</gene>
<protein>
    <submittedName>
        <fullName evidence="1">Uncharacterized protein</fullName>
    </submittedName>
</protein>
<evidence type="ECO:0000313" key="1">
    <source>
        <dbReference type="EMBL" id="KAK2894654.1"/>
    </source>
</evidence>
<dbReference type="EMBL" id="JAUYZG010000011">
    <property type="protein sequence ID" value="KAK2894654.1"/>
    <property type="molecule type" value="Genomic_DNA"/>
</dbReference>
<evidence type="ECO:0000313" key="2">
    <source>
        <dbReference type="Proteomes" id="UP001187343"/>
    </source>
</evidence>
<dbReference type="AlphaFoldDB" id="A0AA88PLC7"/>
<name>A0AA88PLC7_9TELE</name>
<accession>A0AA88PLC7</accession>
<comment type="caution">
    <text evidence="1">The sequence shown here is derived from an EMBL/GenBank/DDBJ whole genome shotgun (WGS) entry which is preliminary data.</text>
</comment>
<reference evidence="1" key="1">
    <citation type="submission" date="2023-08" db="EMBL/GenBank/DDBJ databases">
        <title>Chromosome-level Genome Assembly of mud carp (Cirrhinus molitorella).</title>
        <authorList>
            <person name="Liu H."/>
        </authorList>
    </citation>
    <scope>NUCLEOTIDE SEQUENCE</scope>
    <source>
        <strain evidence="1">Prfri</strain>
        <tissue evidence="1">Muscle</tissue>
    </source>
</reference>
<proteinExistence type="predicted"/>
<organism evidence="1 2">
    <name type="scientific">Cirrhinus molitorella</name>
    <name type="common">mud carp</name>
    <dbReference type="NCBI Taxonomy" id="172907"/>
    <lineage>
        <taxon>Eukaryota</taxon>
        <taxon>Metazoa</taxon>
        <taxon>Chordata</taxon>
        <taxon>Craniata</taxon>
        <taxon>Vertebrata</taxon>
        <taxon>Euteleostomi</taxon>
        <taxon>Actinopterygii</taxon>
        <taxon>Neopterygii</taxon>
        <taxon>Teleostei</taxon>
        <taxon>Ostariophysi</taxon>
        <taxon>Cypriniformes</taxon>
        <taxon>Cyprinidae</taxon>
        <taxon>Labeoninae</taxon>
        <taxon>Labeonini</taxon>
        <taxon>Cirrhinus</taxon>
    </lineage>
</organism>
<sequence>MNHRVQAGAGGLLHSVCVQHELYKNAARQSLGTFNINSFTSCVKRDFKGTFGLFKDTPEEKWILAIAPSLELATVVPPASALIASVQAARRAAVPAAPLVAASVPPAACVRATPAAPAAVNEEVNVMGFSTTV</sequence>
<keyword evidence="2" id="KW-1185">Reference proteome</keyword>
<dbReference type="Proteomes" id="UP001187343">
    <property type="component" value="Unassembled WGS sequence"/>
</dbReference>